<reference evidence="3 4" key="1">
    <citation type="submission" date="2017-06" db="EMBL/GenBank/DDBJ databases">
        <title>Genome sequencing of cyanobaciteial culture collection at National Institute for Environmental Studies (NIES).</title>
        <authorList>
            <person name="Hirose Y."/>
            <person name="Shimura Y."/>
            <person name="Fujisawa T."/>
            <person name="Nakamura Y."/>
            <person name="Kawachi M."/>
        </authorList>
    </citation>
    <scope>NUCLEOTIDE SEQUENCE [LARGE SCALE GENOMIC DNA]</scope>
    <source>
        <strain evidence="3 4">NIES-4072</strain>
    </source>
</reference>
<evidence type="ECO:0000313" key="3">
    <source>
        <dbReference type="EMBL" id="GBG20286.1"/>
    </source>
</evidence>
<accession>A0A2R5FND8</accession>
<dbReference type="AlphaFoldDB" id="A0A2R5FND8"/>
<feature type="transmembrane region" description="Helical" evidence="2">
    <location>
        <begin position="28"/>
        <end position="46"/>
    </location>
</feature>
<dbReference type="EMBL" id="BDUD01000001">
    <property type="protein sequence ID" value="GBG20286.1"/>
    <property type="molecule type" value="Genomic_DNA"/>
</dbReference>
<evidence type="ECO:0000313" key="4">
    <source>
        <dbReference type="Proteomes" id="UP000245124"/>
    </source>
</evidence>
<dbReference type="RefSeq" id="WP_109010016.1">
    <property type="nucleotide sequence ID" value="NZ_BDUD01000001.1"/>
</dbReference>
<feature type="compositionally biased region" description="Basic and acidic residues" evidence="1">
    <location>
        <begin position="58"/>
        <end position="68"/>
    </location>
</feature>
<dbReference type="Proteomes" id="UP000245124">
    <property type="component" value="Unassembled WGS sequence"/>
</dbReference>
<comment type="caution">
    <text evidence="3">The sequence shown here is derived from an EMBL/GenBank/DDBJ whole genome shotgun (WGS) entry which is preliminary data.</text>
</comment>
<keyword evidence="2" id="KW-0812">Transmembrane</keyword>
<evidence type="ECO:0000256" key="1">
    <source>
        <dbReference type="SAM" id="MobiDB-lite"/>
    </source>
</evidence>
<protein>
    <submittedName>
        <fullName evidence="3">Uncharacterized protein</fullName>
    </submittedName>
</protein>
<gene>
    <name evidence="3" type="ORF">NIES4072_39630</name>
</gene>
<keyword evidence="4" id="KW-1185">Reference proteome</keyword>
<name>A0A2R5FND8_NOSCO</name>
<keyword evidence="2" id="KW-0472">Membrane</keyword>
<proteinExistence type="predicted"/>
<sequence>MKLPQMIVTTVAAITFGYIGSQYFTRNIMYMIGGGMVGVGAVAYVIPPRTKQKPTHTQPKEPAETTRH</sequence>
<evidence type="ECO:0000256" key="2">
    <source>
        <dbReference type="SAM" id="Phobius"/>
    </source>
</evidence>
<feature type="region of interest" description="Disordered" evidence="1">
    <location>
        <begin position="49"/>
        <end position="68"/>
    </location>
</feature>
<organism evidence="3 4">
    <name type="scientific">Nostoc commune NIES-4072</name>
    <dbReference type="NCBI Taxonomy" id="2005467"/>
    <lineage>
        <taxon>Bacteria</taxon>
        <taxon>Bacillati</taxon>
        <taxon>Cyanobacteriota</taxon>
        <taxon>Cyanophyceae</taxon>
        <taxon>Nostocales</taxon>
        <taxon>Nostocaceae</taxon>
        <taxon>Nostoc</taxon>
    </lineage>
</organism>
<keyword evidence="2" id="KW-1133">Transmembrane helix</keyword>